<feature type="compositionally biased region" description="Basic and acidic residues" evidence="2">
    <location>
        <begin position="40"/>
        <end position="52"/>
    </location>
</feature>
<feature type="compositionally biased region" description="Basic and acidic residues" evidence="2">
    <location>
        <begin position="445"/>
        <end position="459"/>
    </location>
</feature>
<dbReference type="OrthoDB" id="5365701at2759"/>
<feature type="region of interest" description="Disordered" evidence="2">
    <location>
        <begin position="1141"/>
        <end position="1160"/>
    </location>
</feature>
<feature type="compositionally biased region" description="Basic residues" evidence="2">
    <location>
        <begin position="2565"/>
        <end position="2575"/>
    </location>
</feature>
<feature type="region of interest" description="Disordered" evidence="2">
    <location>
        <begin position="981"/>
        <end position="1061"/>
    </location>
</feature>
<evidence type="ECO:0000313" key="4">
    <source>
        <dbReference type="Proteomes" id="UP000027730"/>
    </source>
</evidence>
<dbReference type="GeneID" id="25407649"/>
<feature type="compositionally biased region" description="Basic and acidic residues" evidence="2">
    <location>
        <begin position="758"/>
        <end position="772"/>
    </location>
</feature>
<feature type="compositionally biased region" description="Polar residues" evidence="2">
    <location>
        <begin position="1141"/>
        <end position="1152"/>
    </location>
</feature>
<accession>A0A074WF67</accession>
<feature type="compositionally biased region" description="Basic and acidic residues" evidence="2">
    <location>
        <begin position="1593"/>
        <end position="1614"/>
    </location>
</feature>
<feature type="region of interest" description="Disordered" evidence="2">
    <location>
        <begin position="588"/>
        <end position="608"/>
    </location>
</feature>
<dbReference type="EMBL" id="KL584713">
    <property type="protein sequence ID" value="KEQ71663.1"/>
    <property type="molecule type" value="Genomic_DNA"/>
</dbReference>
<feature type="compositionally biased region" description="Basic and acidic residues" evidence="2">
    <location>
        <begin position="1557"/>
        <end position="1567"/>
    </location>
</feature>
<feature type="compositionally biased region" description="Basic and acidic residues" evidence="2">
    <location>
        <begin position="1830"/>
        <end position="1841"/>
    </location>
</feature>
<feature type="region of interest" description="Disordered" evidence="2">
    <location>
        <begin position="347"/>
        <end position="389"/>
    </location>
</feature>
<feature type="compositionally biased region" description="Polar residues" evidence="2">
    <location>
        <begin position="243"/>
        <end position="255"/>
    </location>
</feature>
<feature type="compositionally biased region" description="Basic and acidic residues" evidence="2">
    <location>
        <begin position="2516"/>
        <end position="2528"/>
    </location>
</feature>
<feature type="region of interest" description="Disordered" evidence="2">
    <location>
        <begin position="430"/>
        <end position="486"/>
    </location>
</feature>
<gene>
    <name evidence="3" type="ORF">M436DRAFT_10614</name>
</gene>
<feature type="compositionally biased region" description="Basic and acidic residues" evidence="2">
    <location>
        <begin position="125"/>
        <end position="134"/>
    </location>
</feature>
<proteinExistence type="predicted"/>
<feature type="region of interest" description="Disordered" evidence="2">
    <location>
        <begin position="2344"/>
        <end position="2576"/>
    </location>
</feature>
<feature type="non-terminal residue" evidence="3">
    <location>
        <position position="2811"/>
    </location>
</feature>
<dbReference type="RefSeq" id="XP_013425743.1">
    <property type="nucleotide sequence ID" value="XM_013570289.1"/>
</dbReference>
<feature type="region of interest" description="Disordered" evidence="2">
    <location>
        <begin position="1582"/>
        <end position="1661"/>
    </location>
</feature>
<feature type="compositionally biased region" description="Low complexity" evidence="2">
    <location>
        <begin position="693"/>
        <end position="705"/>
    </location>
</feature>
<feature type="compositionally biased region" description="Polar residues" evidence="2">
    <location>
        <begin position="265"/>
        <end position="278"/>
    </location>
</feature>
<feature type="compositionally biased region" description="Polar residues" evidence="2">
    <location>
        <begin position="1466"/>
        <end position="1481"/>
    </location>
</feature>
<feature type="region of interest" description="Disordered" evidence="2">
    <location>
        <begin position="1439"/>
        <end position="1568"/>
    </location>
</feature>
<feature type="region of interest" description="Disordered" evidence="2">
    <location>
        <begin position="516"/>
        <end position="562"/>
    </location>
</feature>
<feature type="compositionally biased region" description="Basic and acidic residues" evidence="2">
    <location>
        <begin position="546"/>
        <end position="562"/>
    </location>
</feature>
<feature type="compositionally biased region" description="Basic and acidic residues" evidence="2">
    <location>
        <begin position="2638"/>
        <end position="2653"/>
    </location>
</feature>
<dbReference type="Proteomes" id="UP000027730">
    <property type="component" value="Unassembled WGS sequence"/>
</dbReference>
<feature type="region of interest" description="Disordered" evidence="2">
    <location>
        <begin position="2245"/>
        <end position="2276"/>
    </location>
</feature>
<feature type="compositionally biased region" description="Basic and acidic residues" evidence="2">
    <location>
        <begin position="2369"/>
        <end position="2382"/>
    </location>
</feature>
<feature type="compositionally biased region" description="Basic and acidic residues" evidence="2">
    <location>
        <begin position="1945"/>
        <end position="1974"/>
    </location>
</feature>
<feature type="compositionally biased region" description="Basic and acidic residues" evidence="2">
    <location>
        <begin position="2593"/>
        <end position="2602"/>
    </location>
</feature>
<feature type="compositionally biased region" description="Low complexity" evidence="2">
    <location>
        <begin position="62"/>
        <end position="72"/>
    </location>
</feature>
<feature type="region of interest" description="Disordered" evidence="2">
    <location>
        <begin position="752"/>
        <end position="831"/>
    </location>
</feature>
<feature type="compositionally biased region" description="Basic and acidic residues" evidence="2">
    <location>
        <begin position="1850"/>
        <end position="1864"/>
    </location>
</feature>
<feature type="compositionally biased region" description="Polar residues" evidence="2">
    <location>
        <begin position="666"/>
        <end position="680"/>
    </location>
</feature>
<feature type="compositionally biased region" description="Basic residues" evidence="2">
    <location>
        <begin position="2450"/>
        <end position="2462"/>
    </location>
</feature>
<feature type="compositionally biased region" description="Low complexity" evidence="2">
    <location>
        <begin position="2164"/>
        <end position="2176"/>
    </location>
</feature>
<keyword evidence="1" id="KW-0175">Coiled coil</keyword>
<feature type="compositionally biased region" description="Basic and acidic residues" evidence="2">
    <location>
        <begin position="1304"/>
        <end position="1313"/>
    </location>
</feature>
<feature type="compositionally biased region" description="Polar residues" evidence="2">
    <location>
        <begin position="2413"/>
        <end position="2425"/>
    </location>
</feature>
<dbReference type="STRING" id="1043004.A0A074WF67"/>
<evidence type="ECO:0000256" key="2">
    <source>
        <dbReference type="SAM" id="MobiDB-lite"/>
    </source>
</evidence>
<feature type="compositionally biased region" description="Basic and acidic residues" evidence="2">
    <location>
        <begin position="996"/>
        <end position="1061"/>
    </location>
</feature>
<feature type="region of interest" description="Disordered" evidence="2">
    <location>
        <begin position="2283"/>
        <end position="2302"/>
    </location>
</feature>
<feature type="region of interest" description="Disordered" evidence="2">
    <location>
        <begin position="1714"/>
        <end position="2233"/>
    </location>
</feature>
<feature type="compositionally biased region" description="Basic and acidic residues" evidence="2">
    <location>
        <begin position="469"/>
        <end position="484"/>
    </location>
</feature>
<feature type="compositionally biased region" description="Polar residues" evidence="2">
    <location>
        <begin position="2738"/>
        <end position="2756"/>
    </location>
</feature>
<feature type="compositionally biased region" description="Acidic residues" evidence="2">
    <location>
        <begin position="1975"/>
        <end position="1988"/>
    </location>
</feature>
<feature type="compositionally biased region" description="Polar residues" evidence="2">
    <location>
        <begin position="2355"/>
        <end position="2366"/>
    </location>
</feature>
<feature type="region of interest" description="Disordered" evidence="2">
    <location>
        <begin position="874"/>
        <end position="898"/>
    </location>
</feature>
<feature type="region of interest" description="Disordered" evidence="2">
    <location>
        <begin position="211"/>
        <end position="309"/>
    </location>
</feature>
<organism evidence="3 4">
    <name type="scientific">Aureobasidium namibiae CBS 147.97</name>
    <dbReference type="NCBI Taxonomy" id="1043004"/>
    <lineage>
        <taxon>Eukaryota</taxon>
        <taxon>Fungi</taxon>
        <taxon>Dikarya</taxon>
        <taxon>Ascomycota</taxon>
        <taxon>Pezizomycotina</taxon>
        <taxon>Dothideomycetes</taxon>
        <taxon>Dothideomycetidae</taxon>
        <taxon>Dothideales</taxon>
        <taxon>Saccotheciaceae</taxon>
        <taxon>Aureobasidium</taxon>
    </lineage>
</organism>
<reference evidence="3 4" key="1">
    <citation type="journal article" date="2014" name="BMC Genomics">
        <title>Genome sequencing of four Aureobasidium pullulans varieties: biotechnological potential, stress tolerance, and description of new species.</title>
        <authorList>
            <person name="Gostin Ar C."/>
            <person name="Ohm R.A."/>
            <person name="Kogej T."/>
            <person name="Sonjak S."/>
            <person name="Turk M."/>
            <person name="Zajc J."/>
            <person name="Zalar P."/>
            <person name="Grube M."/>
            <person name="Sun H."/>
            <person name="Han J."/>
            <person name="Sharma A."/>
            <person name="Chiniquy J."/>
            <person name="Ngan C.Y."/>
            <person name="Lipzen A."/>
            <person name="Barry K."/>
            <person name="Grigoriev I.V."/>
            <person name="Gunde-Cimerman N."/>
        </authorList>
    </citation>
    <scope>NUCLEOTIDE SEQUENCE [LARGE SCALE GENOMIC DNA]</scope>
    <source>
        <strain evidence="3 4">CBS 147.97</strain>
    </source>
</reference>
<feature type="coiled-coil region" evidence="1">
    <location>
        <begin position="1079"/>
        <end position="1118"/>
    </location>
</feature>
<feature type="compositionally biased region" description="Low complexity" evidence="2">
    <location>
        <begin position="2106"/>
        <end position="2120"/>
    </location>
</feature>
<name>A0A074WF67_9PEZI</name>
<evidence type="ECO:0000256" key="1">
    <source>
        <dbReference type="SAM" id="Coils"/>
    </source>
</evidence>
<feature type="region of interest" description="Disordered" evidence="2">
    <location>
        <begin position="648"/>
        <end position="725"/>
    </location>
</feature>
<keyword evidence="4" id="KW-1185">Reference proteome</keyword>
<evidence type="ECO:0000313" key="3">
    <source>
        <dbReference type="EMBL" id="KEQ71663.1"/>
    </source>
</evidence>
<feature type="compositionally biased region" description="Basic and acidic residues" evidence="2">
    <location>
        <begin position="2612"/>
        <end position="2623"/>
    </location>
</feature>
<feature type="compositionally biased region" description="Basic and acidic residues" evidence="2">
    <location>
        <begin position="2222"/>
        <end position="2233"/>
    </location>
</feature>
<feature type="compositionally biased region" description="Low complexity" evidence="2">
    <location>
        <begin position="1"/>
        <end position="14"/>
    </location>
</feature>
<sequence>MFRSLSSKNSASSSKRNKTVQSSRRTESVASSSTHRKHSRNDERTSKNDRKPTSTQPPVDGSSSLSTYYTTSDRLDQLEPRSLTEEAIRSLGMQDDEWRDTYSHADDLPSGPGHADKRERFGHKYKNDTGRRSDEDLDYHSPTGETMPDERLVPRGEYAQNSFGTSSRVQDQFPGQDPSTFARSAFTSATTQGVVAGGAAAEYYSQVSMQPHETGSQNMPSQAFAASHKTSNRPTGQFEPLMSNGSAYPNNSYTTAPADVPYNDNAANQNYTYSQPQGPTEHLLQGHTSSYGVQHQHPQSVPSATAYTDTSYTTPVPSQVQGHGKHASTGQNLAHVAAAEAAVADAHSQHHHTMHQYTHSAPNGHDNSHDETHGYSPPRPYTSGAMAMQHKHKGSISKFVDWWKDYEDVRKMEEYTEYIGVCKYCFDPRSTATDAPRKHNSGGRRSSDSLRRRSRESLRRTHTNGSDYGRVDKDARYHSSDSERRSKRTSWLGAGVAAYGLSKVGKSLWQNSRDFDDTYSVKSGRKSEVSRNGSRRGKNYSSGLDSRSERTEDRRGEHDSFDERLKAGMYNLYRPENLSSDVRVTEDGRYGTAKSGSATAGGSQHTEDQIHVRHPSPGAGHISRHAAYRKGYKSRSRSQSPSLAQILGLTSSHRRTSAKASRSSSLQQDSMFTNFLSKPSNRSKPKQSTKKGFFNFANSSSSSSNPDLAFGVWPTNNGKSTKKLPRKSSDEYLKATLLGIGATAAALSAVQRSRLTSKKADTSRLRNRDHLHATQRSKQNSGEEDGWESATDHESGSSGLAFGDFESGIRRPRRQRSSESITSQSSGTDKWSWRWRREADKREVTKDVSQTNRSHIGRDLSLATSQPLRYMAPAPISSPMHSDVRGSPSMPGVYPEQSYNVNGTPIQQPQPMMPLRSSIFGTQTPPDTSHNDQYSPRVSACPTIPTELRRTQSSPVSNNTMRNAAIAGIAGAAAAGILANGKGRTRDDSPSNVRFELTEKQAKKEERQYRKDNAKESKDQAKEGARAKKERARLDRERAMQEDSVRKATEDARHYAEEAERQRYIAEQTQQQQTRMREAAAAEALVREAYRRRREETREFMQNALAEQACEAEQKKQREAWQAQQMAGARQENVSTSMPYATRSYEPSNEHSGQPLMDDDLIDPEFFTRRRSHSDLARHEELAKKAAAKIVADLEDKYRSPAPSQAEFFAPRELFEPSKGKTKVHGPIDDNDFQVYHMSEDQLASMPSEPPPPYQPSYQFANMRDKKGPAPWDIPKLNVIAPTPPASYAGSAKDDKSPISASERITREANEKSIADVELQKSSKISWGEDQTRFYEITTPESSQEHVVLPDGLPQKVSVQAKAQHSPTSHTSNLDMDGADHLIEEITRQPPCASAERFYQQPFVESVDDIAFTMDSPGTEGAPPVQGFVEGEIDDATEQDDQMPHIPGGFDDMTPEPQSEDMLDSAVQNLRRQIMQEQQSPPIIEQDQDDYFMTKKQRRRRDKEARRASLVEDQRSPVDNQSDSSRMHQPRSSSEERDVVPGAYVSTPGSEPLQNRKHNEQSSRYEEVDALIGAAAAVGALVHNARSRSPTRRKSEPEDFDRQRAHSSHSEPRDTVSQSTPTSPVYERRPSLPSHAFDDLDMLPGSKKPKKSKRNSLLNYPAIGSPLRSAMTWDDHIELMDVREYDQSAQTQSNNADYDNGHSLDDTEVELRRNLTSPESERGAASIVSAPAGDEDSGRRRKHRKPHREREKSASPRRSISVAASEPYESSRKHKRRSHRDDADLDDASSIRSRSSHSSRRDEEEGKGKKKGGILSLFRRKTSDDVVGSEQKRANGDEERSKYHRRRHSSEHANGEFAKRRDSPSRSNSYVERDDAFSRHSSSPRHRRKNHRDESVDDVDVASQTSESRRHHKHRSRDQSQSPEKEFDDTRSQTSESRRKHRHRERDLDLDVRRSLSRDSKTTKDEDKSFLVDRVEDEESVPLPEDDSLSSSQASESIEHLQGFIASPVHDKMETTEQVDDSTLSPMVTDEPVDFMEGTVPEDPDVPTQGVEARSDSLPSEALSPPSKHMTPARPIVPLRISSSTAVPLRFRRPPTSPSLPKERSASFSSSIAQSPSSPITPKAKRPLSSELMHSTEFRPLYLLERTRKPQTQESEQDLPSLPPSRSTSSSSLQSSEDWQSAAEDFDPSEHDNLSPPNYDQSQTEEPEDVLGSAQTTPKATEFPKHILDHRPHLEPEYYSWSDMEREEHLRQENERDRHNDLVEEQTATGDEVRSGIISDDAIVESHMDPEVVVNQDPMTTDVWGELSDEELSRTKAGVREEPEKPVLQLQEPEFEASFISPAKKRKNKKAAKLGTSSVSTLTSPIRETPAELARRREKDAQDAVDTWFQPVDGSREAAVVDEVDASLVPLPESSTPTEANSIESESLPAPIQENEALRQELESTSPLLSRKKSKKGKKKQKSVVLDEPSSGFTSIENPSEAQMDSEIAPETQSPMGILPENGERESQTGTPPDPTAHEHRLNTEDSKTNVSIDIPDEVPTLVGPEQSQYDKQLEEPDYTTSKAERKKQKKKAKKAALSIAVPAVAAAVLAVSDHEGPEQGDRSPAAGHESTFVDDRKDERPIEGSVDDYASSVPGTADDHPREVTLSEEAPKRAVSTVEAERFEEPGAIEQQDAADEPIELSEPIKELSLEEISLPDETRDELDELVAKNPVSESSVESTPQEQAQRVPEDALEQRPPSSGKTNQEATSKRSSWFSWLPGSKTQEADEPKIESRAIVDFQKESDVLNQEPFERLLEQPTQHPEIVDEPNI</sequence>
<feature type="compositionally biased region" description="Basic and acidic residues" evidence="2">
    <location>
        <begin position="2245"/>
        <end position="2262"/>
    </location>
</feature>
<dbReference type="HOGENOM" id="CLU_226729_0_0_1"/>
<feature type="region of interest" description="Disordered" evidence="2">
    <location>
        <begin position="1"/>
        <end position="150"/>
    </location>
</feature>
<feature type="region of interest" description="Disordered" evidence="2">
    <location>
        <begin position="2592"/>
        <end position="2772"/>
    </location>
</feature>
<feature type="compositionally biased region" description="Polar residues" evidence="2">
    <location>
        <begin position="286"/>
        <end position="301"/>
    </location>
</feature>
<feature type="compositionally biased region" description="Basic and acidic residues" evidence="2">
    <location>
        <begin position="1502"/>
        <end position="1516"/>
    </location>
</feature>
<feature type="compositionally biased region" description="Basic and acidic residues" evidence="2">
    <location>
        <begin position="73"/>
        <end position="88"/>
    </location>
</feature>
<feature type="compositionally biased region" description="Polar residues" evidence="2">
    <location>
        <begin position="2713"/>
        <end position="2726"/>
    </location>
</feature>
<feature type="compositionally biased region" description="Polar residues" evidence="2">
    <location>
        <begin position="2471"/>
        <end position="2483"/>
    </location>
</feature>
<protein>
    <submittedName>
        <fullName evidence="3">Uncharacterized protein</fullName>
    </submittedName>
</protein>
<feature type="compositionally biased region" description="Low complexity" evidence="2">
    <location>
        <begin position="591"/>
        <end position="603"/>
    </location>
</feature>
<feature type="region of interest" description="Disordered" evidence="2">
    <location>
        <begin position="1200"/>
        <end position="1313"/>
    </location>
</feature>
<feature type="compositionally biased region" description="Polar residues" evidence="2">
    <location>
        <begin position="211"/>
        <end position="221"/>
    </location>
</feature>